<evidence type="ECO:0000256" key="2">
    <source>
        <dbReference type="ARBA" id="ARBA00022448"/>
    </source>
</evidence>
<dbReference type="InterPro" id="IPR036249">
    <property type="entry name" value="Thioredoxin-like_sf"/>
</dbReference>
<reference evidence="12 14" key="2">
    <citation type="submission" date="2019-05" db="EMBL/GenBank/DDBJ databases">
        <authorList>
            <person name="Farhan Ul Haque M."/>
        </authorList>
    </citation>
    <scope>NUCLEOTIDE SEQUENCE [LARGE SCALE GENOMIC DNA]</scope>
    <source>
        <strain evidence="12">2</strain>
    </source>
</reference>
<dbReference type="PIRSF" id="PIRSF000077">
    <property type="entry name" value="Thioredoxin"/>
    <property type="match status" value="1"/>
</dbReference>
<dbReference type="Pfam" id="PF00085">
    <property type="entry name" value="Thioredoxin"/>
    <property type="match status" value="1"/>
</dbReference>
<reference evidence="11 13" key="1">
    <citation type="submission" date="2019-03" db="EMBL/GenBank/DDBJ databases">
        <authorList>
            <person name="Kox A.R. M."/>
        </authorList>
    </citation>
    <scope>NUCLEOTIDE SEQUENCE [LARGE SCALE GENOMIC DNA]</scope>
    <source>
        <strain evidence="11">MTUNDRAET4 annotated genome</strain>
    </source>
</reference>
<organism evidence="11 13">
    <name type="scientific">Methylocella tundrae</name>
    <dbReference type="NCBI Taxonomy" id="227605"/>
    <lineage>
        <taxon>Bacteria</taxon>
        <taxon>Pseudomonadati</taxon>
        <taxon>Pseudomonadota</taxon>
        <taxon>Alphaproteobacteria</taxon>
        <taxon>Hyphomicrobiales</taxon>
        <taxon>Beijerinckiaceae</taxon>
        <taxon>Methylocella</taxon>
    </lineage>
</organism>
<evidence type="ECO:0000259" key="10">
    <source>
        <dbReference type="PROSITE" id="PS51352"/>
    </source>
</evidence>
<dbReference type="FunFam" id="3.40.30.10:FF:000001">
    <property type="entry name" value="Thioredoxin"/>
    <property type="match status" value="1"/>
</dbReference>
<dbReference type="PRINTS" id="PR00421">
    <property type="entry name" value="THIOREDOXIN"/>
</dbReference>
<dbReference type="RefSeq" id="WP_134489242.1">
    <property type="nucleotide sequence ID" value="NZ_CABFMQ020000109.1"/>
</dbReference>
<keyword evidence="14" id="KW-1185">Reference proteome</keyword>
<evidence type="ECO:0000256" key="8">
    <source>
        <dbReference type="PIRSR" id="PIRSR000077-1"/>
    </source>
</evidence>
<feature type="domain" description="Thioredoxin" evidence="10">
    <location>
        <begin position="1"/>
        <end position="106"/>
    </location>
</feature>
<evidence type="ECO:0000256" key="7">
    <source>
        <dbReference type="PIRNR" id="PIRNR000077"/>
    </source>
</evidence>
<dbReference type="SUPFAM" id="SSF52833">
    <property type="entry name" value="Thioredoxin-like"/>
    <property type="match status" value="1"/>
</dbReference>
<feature type="disulfide bond" description="Redox-active" evidence="9">
    <location>
        <begin position="31"/>
        <end position="34"/>
    </location>
</feature>
<evidence type="ECO:0000313" key="13">
    <source>
        <dbReference type="Proteomes" id="UP000294360"/>
    </source>
</evidence>
<dbReference type="InterPro" id="IPR017937">
    <property type="entry name" value="Thioredoxin_CS"/>
</dbReference>
<dbReference type="NCBIfam" id="TIGR01068">
    <property type="entry name" value="thioredoxin"/>
    <property type="match status" value="1"/>
</dbReference>
<accession>A0A4U8Z1A5</accession>
<dbReference type="InterPro" id="IPR005746">
    <property type="entry name" value="Thioredoxin"/>
</dbReference>
<dbReference type="PANTHER" id="PTHR45663">
    <property type="entry name" value="GEO12009P1"/>
    <property type="match status" value="1"/>
</dbReference>
<feature type="site" description="Contributes to redox potential value" evidence="8">
    <location>
        <position position="33"/>
    </location>
</feature>
<evidence type="ECO:0000256" key="6">
    <source>
        <dbReference type="NCBIfam" id="TIGR01068"/>
    </source>
</evidence>
<dbReference type="GO" id="GO:0005829">
    <property type="term" value="C:cytosol"/>
    <property type="evidence" value="ECO:0007669"/>
    <property type="project" value="TreeGrafter"/>
</dbReference>
<evidence type="ECO:0000313" key="11">
    <source>
        <dbReference type="EMBL" id="VFU09044.1"/>
    </source>
</evidence>
<dbReference type="InterPro" id="IPR013766">
    <property type="entry name" value="Thioredoxin_domain"/>
</dbReference>
<feature type="active site" description="Nucleophile" evidence="8">
    <location>
        <position position="31"/>
    </location>
</feature>
<dbReference type="CDD" id="cd02947">
    <property type="entry name" value="TRX_family"/>
    <property type="match status" value="1"/>
</dbReference>
<name>A0A4U8Z1A5_METTU</name>
<gene>
    <name evidence="11" type="primary">trxA</name>
    <name evidence="12" type="ORF">MPC4_50174</name>
    <name evidence="11" type="ORF">MTUNDRAET4_2151</name>
</gene>
<feature type="active site" description="Nucleophile" evidence="8">
    <location>
        <position position="34"/>
    </location>
</feature>
<keyword evidence="3" id="KW-0249">Electron transport</keyword>
<evidence type="ECO:0000256" key="3">
    <source>
        <dbReference type="ARBA" id="ARBA00022982"/>
    </source>
</evidence>
<dbReference type="GO" id="GO:0045454">
    <property type="term" value="P:cell redox homeostasis"/>
    <property type="evidence" value="ECO:0007669"/>
    <property type="project" value="TreeGrafter"/>
</dbReference>
<dbReference type="AlphaFoldDB" id="A0A4U8Z1A5"/>
<sequence length="106" mass="11175">MSTVKVTDANFKSDVVGAGGPVVVDFWAEWCGPCKMIGPALEEIADELEGKVTIAKLNVDENPGTAGAYGIRSIPTLLLFKEGKLASTKVGAAPKGELKRWISEAI</sequence>
<dbReference type="GO" id="GO:0015035">
    <property type="term" value="F:protein-disulfide reductase activity"/>
    <property type="evidence" value="ECO:0007669"/>
    <property type="project" value="UniProtKB-UniRule"/>
</dbReference>
<dbReference type="Proteomes" id="UP000294360">
    <property type="component" value="Chromosome"/>
</dbReference>
<evidence type="ECO:0000313" key="12">
    <source>
        <dbReference type="EMBL" id="VTZ51866.1"/>
    </source>
</evidence>
<feature type="site" description="Deprotonates C-terminal active site Cys" evidence="8">
    <location>
        <position position="25"/>
    </location>
</feature>
<dbReference type="PROSITE" id="PS51352">
    <property type="entry name" value="THIOREDOXIN_2"/>
    <property type="match status" value="1"/>
</dbReference>
<feature type="site" description="Contributes to redox potential value" evidence="8">
    <location>
        <position position="32"/>
    </location>
</feature>
<dbReference type="NCBIfam" id="NF006898">
    <property type="entry name" value="PRK09381.1"/>
    <property type="match status" value="1"/>
</dbReference>
<dbReference type="OrthoDB" id="9790390at2"/>
<dbReference type="Proteomes" id="UP000485880">
    <property type="component" value="Unassembled WGS sequence"/>
</dbReference>
<keyword evidence="2" id="KW-0813">Transport</keyword>
<dbReference type="Gene3D" id="3.40.30.10">
    <property type="entry name" value="Glutaredoxin"/>
    <property type="match status" value="1"/>
</dbReference>
<comment type="similarity">
    <text evidence="1 7">Belongs to the thioredoxin family.</text>
</comment>
<dbReference type="PANTHER" id="PTHR45663:SF11">
    <property type="entry name" value="GEO12009P1"/>
    <property type="match status" value="1"/>
</dbReference>
<dbReference type="EMBL" id="LR536450">
    <property type="protein sequence ID" value="VFU09044.1"/>
    <property type="molecule type" value="Genomic_DNA"/>
</dbReference>
<evidence type="ECO:0000313" key="14">
    <source>
        <dbReference type="Proteomes" id="UP000485880"/>
    </source>
</evidence>
<keyword evidence="5 9" id="KW-0676">Redox-active center</keyword>
<protein>
    <recommendedName>
        <fullName evidence="6 7">Thioredoxin</fullName>
    </recommendedName>
</protein>
<proteinExistence type="inferred from homology"/>
<dbReference type="PROSITE" id="PS00194">
    <property type="entry name" value="THIOREDOXIN_1"/>
    <property type="match status" value="1"/>
</dbReference>
<dbReference type="KEGG" id="mtun:MTUNDRAET4_2151"/>
<dbReference type="EMBL" id="CABFMQ020000109">
    <property type="protein sequence ID" value="VTZ51866.1"/>
    <property type="molecule type" value="Genomic_DNA"/>
</dbReference>
<evidence type="ECO:0000256" key="5">
    <source>
        <dbReference type="ARBA" id="ARBA00023284"/>
    </source>
</evidence>
<keyword evidence="4 9" id="KW-1015">Disulfide bond</keyword>
<evidence type="ECO:0000256" key="4">
    <source>
        <dbReference type="ARBA" id="ARBA00023157"/>
    </source>
</evidence>
<evidence type="ECO:0000256" key="9">
    <source>
        <dbReference type="PIRSR" id="PIRSR000077-4"/>
    </source>
</evidence>
<evidence type="ECO:0000256" key="1">
    <source>
        <dbReference type="ARBA" id="ARBA00008987"/>
    </source>
</evidence>